<dbReference type="AlphaFoldDB" id="A0A7J9N4P9"/>
<dbReference type="Proteomes" id="UP000593576">
    <property type="component" value="Unassembled WGS sequence"/>
</dbReference>
<comment type="caution">
    <text evidence="2">The sequence shown here is derived from an EMBL/GenBank/DDBJ whole genome shotgun (WGS) entry which is preliminary data.</text>
</comment>
<organism evidence="2 3">
    <name type="scientific">Gossypium schwendimanii</name>
    <name type="common">Cotton</name>
    <dbReference type="NCBI Taxonomy" id="34291"/>
    <lineage>
        <taxon>Eukaryota</taxon>
        <taxon>Viridiplantae</taxon>
        <taxon>Streptophyta</taxon>
        <taxon>Embryophyta</taxon>
        <taxon>Tracheophyta</taxon>
        <taxon>Spermatophyta</taxon>
        <taxon>Magnoliopsida</taxon>
        <taxon>eudicotyledons</taxon>
        <taxon>Gunneridae</taxon>
        <taxon>Pentapetalae</taxon>
        <taxon>rosids</taxon>
        <taxon>malvids</taxon>
        <taxon>Malvales</taxon>
        <taxon>Malvaceae</taxon>
        <taxon>Malvoideae</taxon>
        <taxon>Gossypium</taxon>
    </lineage>
</organism>
<reference evidence="2 3" key="1">
    <citation type="journal article" date="2019" name="Genome Biol. Evol.">
        <title>Insights into the evolution of the New World diploid cottons (Gossypium, subgenus Houzingenia) based on genome sequencing.</title>
        <authorList>
            <person name="Grover C.E."/>
            <person name="Arick M.A. 2nd"/>
            <person name="Thrash A."/>
            <person name="Conover J.L."/>
            <person name="Sanders W.S."/>
            <person name="Peterson D.G."/>
            <person name="Frelichowski J.E."/>
            <person name="Scheffler J.A."/>
            <person name="Scheffler B.E."/>
            <person name="Wendel J.F."/>
        </authorList>
    </citation>
    <scope>NUCLEOTIDE SEQUENCE [LARGE SCALE GENOMIC DNA]</scope>
    <source>
        <strain evidence="2">1</strain>
        <tissue evidence="2">Leaf</tissue>
    </source>
</reference>
<gene>
    <name evidence="2" type="ORF">Goshw_002715</name>
</gene>
<evidence type="ECO:0000313" key="2">
    <source>
        <dbReference type="EMBL" id="MBA0878262.1"/>
    </source>
</evidence>
<sequence length="91" mass="9845">MRAPTESPDPAVQPTIPTKQLFQMIPGWSQCPDSSPFSVTSSGPPMYMPASHEGPSGSSTFYQSPSPYRFQTISSLVMQTPPQSLFYQGGS</sequence>
<protein>
    <submittedName>
        <fullName evidence="2">Uncharacterized protein</fullName>
    </submittedName>
</protein>
<keyword evidence="3" id="KW-1185">Reference proteome</keyword>
<accession>A0A7J9N4P9</accession>
<feature type="compositionally biased region" description="Polar residues" evidence="1">
    <location>
        <begin position="33"/>
        <end position="43"/>
    </location>
</feature>
<feature type="non-terminal residue" evidence="2">
    <location>
        <position position="91"/>
    </location>
</feature>
<evidence type="ECO:0000313" key="3">
    <source>
        <dbReference type="Proteomes" id="UP000593576"/>
    </source>
</evidence>
<evidence type="ECO:0000256" key="1">
    <source>
        <dbReference type="SAM" id="MobiDB-lite"/>
    </source>
</evidence>
<feature type="region of interest" description="Disordered" evidence="1">
    <location>
        <begin position="33"/>
        <end position="63"/>
    </location>
</feature>
<proteinExistence type="predicted"/>
<name>A0A7J9N4P9_GOSSC</name>
<dbReference type="EMBL" id="JABFAF010271021">
    <property type="protein sequence ID" value="MBA0878262.1"/>
    <property type="molecule type" value="Genomic_DNA"/>
</dbReference>
<dbReference type="OrthoDB" id="1001471at2759"/>